<dbReference type="AlphaFoldDB" id="A0A1Z5KFX4"/>
<dbReference type="InterPro" id="IPR025924">
    <property type="entry name" value="YHYH_dom"/>
</dbReference>
<evidence type="ECO:0000256" key="1">
    <source>
        <dbReference type="SAM" id="SignalP"/>
    </source>
</evidence>
<dbReference type="Pfam" id="PF14240">
    <property type="entry name" value="YHYH"/>
    <property type="match status" value="1"/>
</dbReference>
<dbReference type="EMBL" id="BDSP01000222">
    <property type="protein sequence ID" value="GAX25193.1"/>
    <property type="molecule type" value="Genomic_DNA"/>
</dbReference>
<proteinExistence type="predicted"/>
<evidence type="ECO:0000313" key="3">
    <source>
        <dbReference type="EMBL" id="GAX25193.1"/>
    </source>
</evidence>
<gene>
    <name evidence="3" type="ORF">FisN_16Hu032</name>
</gene>
<reference evidence="3 4" key="1">
    <citation type="journal article" date="2015" name="Plant Cell">
        <title>Oil accumulation by the oleaginous diatom Fistulifera solaris as revealed by the genome and transcriptome.</title>
        <authorList>
            <person name="Tanaka T."/>
            <person name="Maeda Y."/>
            <person name="Veluchamy A."/>
            <person name="Tanaka M."/>
            <person name="Abida H."/>
            <person name="Marechal E."/>
            <person name="Bowler C."/>
            <person name="Muto M."/>
            <person name="Sunaga Y."/>
            <person name="Tanaka M."/>
            <person name="Yoshino T."/>
            <person name="Taniguchi T."/>
            <person name="Fukuda Y."/>
            <person name="Nemoto M."/>
            <person name="Matsumoto M."/>
            <person name="Wong P.S."/>
            <person name="Aburatani S."/>
            <person name="Fujibuchi W."/>
        </authorList>
    </citation>
    <scope>NUCLEOTIDE SEQUENCE [LARGE SCALE GENOMIC DNA]</scope>
    <source>
        <strain evidence="3 4">JPCC DA0580</strain>
    </source>
</reference>
<feature type="signal peptide" evidence="1">
    <location>
        <begin position="1"/>
        <end position="16"/>
    </location>
</feature>
<organism evidence="3 4">
    <name type="scientific">Fistulifera solaris</name>
    <name type="common">Oleaginous diatom</name>
    <dbReference type="NCBI Taxonomy" id="1519565"/>
    <lineage>
        <taxon>Eukaryota</taxon>
        <taxon>Sar</taxon>
        <taxon>Stramenopiles</taxon>
        <taxon>Ochrophyta</taxon>
        <taxon>Bacillariophyta</taxon>
        <taxon>Bacillariophyceae</taxon>
        <taxon>Bacillariophycidae</taxon>
        <taxon>Naviculales</taxon>
        <taxon>Naviculaceae</taxon>
        <taxon>Fistulifera</taxon>
    </lineage>
</organism>
<name>A0A1Z5KFX4_FISSO</name>
<protein>
    <recommendedName>
        <fullName evidence="2">YHYH domain-containing protein</fullName>
    </recommendedName>
</protein>
<dbReference type="OrthoDB" id="536979at2759"/>
<comment type="caution">
    <text evidence="3">The sequence shown here is derived from an EMBL/GenBank/DDBJ whole genome shotgun (WGS) entry which is preliminary data.</text>
</comment>
<sequence>MKYLLCSFFLLNTVKAAELSGYLIDKQCIALCTGASPTAPCAPDGINVLYTPQLHTGWCKLLPRCVASGYVLLSDTPDSDGIHPIVLELAGNESQATTVQYIEGQTSGPFPKVVVQYDETIAETSEAGYPLAFNATIQDTWDDSYYAGTSTHQVLCEDATQPNVESNNLCFRSDVLVTLRSDTYVIESNGCPDHPNMQGSTGTVANPQGDFVVPGRNETSTEGGCGACGSCGAGCGSCSAGCGAWCDAGCGSCSAGCDAGCDAGCGACSAGCDAGCGACSAGCDAGCGAGCGACSAGCYAGCGSCSAGCDAASANRFLQGCDAGCSASCGANATTGCGAGCGSCSAGCDSNSTGCCAAGCGGGCCAAGCGGCGAAGCGGCGATGCGGNGDCHTESHGTYDPMYQHYTMVIPQEPGTPGEPTYLKDDDVVGIMSNGILLDTHKPTWSYDSCNGHSDKKHQYHYHLPPKCFLESLGIEFAESPDWWKDGDQVREYADMANQFPVTGPASPVIGWARDGFPIFGIYDDQGQLMRRADLDECNGKEDSSGNYGYYMTVDPPFAPPCLRGAVGSFSYFSTKKACPKDGIVNTILDGPAIAACETVPFADLANCEPVVDEETPEESSASWRLMTSASVAFALVAVM</sequence>
<dbReference type="InParanoid" id="A0A1Z5KFX4"/>
<accession>A0A1Z5KFX4</accession>
<feature type="chain" id="PRO_5013300891" description="YHYH domain-containing protein" evidence="1">
    <location>
        <begin position="17"/>
        <end position="640"/>
    </location>
</feature>
<feature type="domain" description="YHYH" evidence="2">
    <location>
        <begin position="445"/>
        <end position="523"/>
    </location>
</feature>
<evidence type="ECO:0000259" key="2">
    <source>
        <dbReference type="Pfam" id="PF14240"/>
    </source>
</evidence>
<dbReference type="Proteomes" id="UP000198406">
    <property type="component" value="Unassembled WGS sequence"/>
</dbReference>
<evidence type="ECO:0000313" key="4">
    <source>
        <dbReference type="Proteomes" id="UP000198406"/>
    </source>
</evidence>
<keyword evidence="4" id="KW-1185">Reference proteome</keyword>
<keyword evidence="1" id="KW-0732">Signal</keyword>